<sequence>MANWPYGIAPSNQLLFTVGEIQSLTLHFVHNSELPLILDAAPRPIMLLLEPDGSRLELWWYDVKSWFNRKRTPQGNRLIRYVSQRRSESNYKKMLKRMEKDYAWFNKRREPAIEQQSNDILMMIFGLLDFDEMLNCRFVCHAFNDVIVDNLRMELGLWVRKHNRSTYMNCITATTTASLGHLSNKCQLLPSRHLRRAHSHLTAYQLTLESGACDKSLLDTLDFPVCRNIKMVNWKSGFMGGDNRKRFFETKVLQKSVTALRIAENSVCLLEELVGFLAGPNVLMNLDIDYGGVYRMQLADLIVEMFTLGEHLQEFKFISRNNDFETSTGLVVQFFQIFFNQTQRVGEVRLPSMSYRGFIQLKKYLNNQFEFEISETSHKSFSLNLVSERSLIVTNDPLEIILSCLRVIG</sequence>
<dbReference type="EMBL" id="JAUCMV010000005">
    <property type="protein sequence ID" value="KAK0393703.1"/>
    <property type="molecule type" value="Genomic_DNA"/>
</dbReference>
<evidence type="ECO:0000313" key="3">
    <source>
        <dbReference type="Proteomes" id="UP001175271"/>
    </source>
</evidence>
<dbReference type="Gene3D" id="1.20.1280.50">
    <property type="match status" value="1"/>
</dbReference>
<dbReference type="CDD" id="cd09917">
    <property type="entry name" value="F-box_SF"/>
    <property type="match status" value="1"/>
</dbReference>
<dbReference type="AlphaFoldDB" id="A0AA39GVV6"/>
<comment type="caution">
    <text evidence="2">The sequence shown here is derived from an EMBL/GenBank/DDBJ whole genome shotgun (WGS) entry which is preliminary data.</text>
</comment>
<dbReference type="Pfam" id="PF12937">
    <property type="entry name" value="F-box-like"/>
    <property type="match status" value="1"/>
</dbReference>
<dbReference type="InterPro" id="IPR001810">
    <property type="entry name" value="F-box_dom"/>
</dbReference>
<reference evidence="2" key="1">
    <citation type="submission" date="2023-06" db="EMBL/GenBank/DDBJ databases">
        <title>Genomic analysis of the entomopathogenic nematode Steinernema hermaphroditum.</title>
        <authorList>
            <person name="Schwarz E.M."/>
            <person name="Heppert J.K."/>
            <person name="Baniya A."/>
            <person name="Schwartz H.T."/>
            <person name="Tan C.-H."/>
            <person name="Antoshechkin I."/>
            <person name="Sternberg P.W."/>
            <person name="Goodrich-Blair H."/>
            <person name="Dillman A.R."/>
        </authorList>
    </citation>
    <scope>NUCLEOTIDE SEQUENCE</scope>
    <source>
        <strain evidence="2">PS9179</strain>
        <tissue evidence="2">Whole animal</tissue>
    </source>
</reference>
<gene>
    <name evidence="2" type="ORF">QR680_000361</name>
</gene>
<accession>A0AA39GVV6</accession>
<feature type="domain" description="F-box" evidence="1">
    <location>
        <begin position="118"/>
        <end position="150"/>
    </location>
</feature>
<proteinExistence type="predicted"/>
<protein>
    <recommendedName>
        <fullName evidence="1">F-box domain-containing protein</fullName>
    </recommendedName>
</protein>
<dbReference type="Proteomes" id="UP001175271">
    <property type="component" value="Unassembled WGS sequence"/>
</dbReference>
<dbReference type="SUPFAM" id="SSF81383">
    <property type="entry name" value="F-box domain"/>
    <property type="match status" value="1"/>
</dbReference>
<name>A0AA39GVV6_9BILA</name>
<organism evidence="2 3">
    <name type="scientific">Steinernema hermaphroditum</name>
    <dbReference type="NCBI Taxonomy" id="289476"/>
    <lineage>
        <taxon>Eukaryota</taxon>
        <taxon>Metazoa</taxon>
        <taxon>Ecdysozoa</taxon>
        <taxon>Nematoda</taxon>
        <taxon>Chromadorea</taxon>
        <taxon>Rhabditida</taxon>
        <taxon>Tylenchina</taxon>
        <taxon>Panagrolaimomorpha</taxon>
        <taxon>Strongyloidoidea</taxon>
        <taxon>Steinernematidae</taxon>
        <taxon>Steinernema</taxon>
    </lineage>
</organism>
<evidence type="ECO:0000259" key="1">
    <source>
        <dbReference type="Pfam" id="PF12937"/>
    </source>
</evidence>
<evidence type="ECO:0000313" key="2">
    <source>
        <dbReference type="EMBL" id="KAK0393703.1"/>
    </source>
</evidence>
<keyword evidence="3" id="KW-1185">Reference proteome</keyword>
<dbReference type="InterPro" id="IPR036047">
    <property type="entry name" value="F-box-like_dom_sf"/>
</dbReference>